<dbReference type="EMBL" id="JACMSC010000014">
    <property type="protein sequence ID" value="KAG6489394.1"/>
    <property type="molecule type" value="Genomic_DNA"/>
</dbReference>
<protein>
    <recommendedName>
        <fullName evidence="13">Leucine-rich repeat-containing N-terminal plant-type domain-containing protein</fullName>
    </recommendedName>
</protein>
<dbReference type="InterPro" id="IPR032675">
    <property type="entry name" value="LRR_dom_sf"/>
</dbReference>
<dbReference type="InterPro" id="IPR013210">
    <property type="entry name" value="LRR_N_plant-typ"/>
</dbReference>
<dbReference type="InterPro" id="IPR011009">
    <property type="entry name" value="Kinase-like_dom_sf"/>
</dbReference>
<dbReference type="FunFam" id="3.80.10.10:FF:000062">
    <property type="entry name" value="protein STRUBBELIG-RECEPTOR FAMILY 3"/>
    <property type="match status" value="1"/>
</dbReference>
<feature type="domain" description="Leucine-rich repeat-containing N-terminal plant-type" evidence="13">
    <location>
        <begin position="33"/>
        <end position="73"/>
    </location>
</feature>
<evidence type="ECO:0000256" key="4">
    <source>
        <dbReference type="ARBA" id="ARBA00022729"/>
    </source>
</evidence>
<feature type="transmembrane region" description="Helical" evidence="11">
    <location>
        <begin position="235"/>
        <end position="259"/>
    </location>
</feature>
<reference evidence="14 15" key="1">
    <citation type="submission" date="2020-08" db="EMBL/GenBank/DDBJ databases">
        <title>Plant Genome Project.</title>
        <authorList>
            <person name="Zhang R.-G."/>
        </authorList>
    </citation>
    <scope>NUCLEOTIDE SEQUENCE [LARGE SCALE GENOMIC DNA]</scope>
    <source>
        <tissue evidence="14">Rhizome</tissue>
    </source>
</reference>
<evidence type="ECO:0000256" key="6">
    <source>
        <dbReference type="ARBA" id="ARBA00022989"/>
    </source>
</evidence>
<dbReference type="Proteomes" id="UP000734854">
    <property type="component" value="Unassembled WGS sequence"/>
</dbReference>
<dbReference type="Pfam" id="PF13516">
    <property type="entry name" value="LRR_6"/>
    <property type="match status" value="1"/>
</dbReference>
<keyword evidence="3 11" id="KW-0812">Transmembrane</keyword>
<keyword evidence="6 11" id="KW-1133">Transmembrane helix</keyword>
<feature type="compositionally biased region" description="Pro residues" evidence="10">
    <location>
        <begin position="208"/>
        <end position="221"/>
    </location>
</feature>
<evidence type="ECO:0000256" key="8">
    <source>
        <dbReference type="ARBA" id="ARBA00023170"/>
    </source>
</evidence>
<feature type="region of interest" description="Disordered" evidence="10">
    <location>
        <begin position="200"/>
        <end position="235"/>
    </location>
</feature>
<feature type="signal peptide" evidence="12">
    <location>
        <begin position="1"/>
        <end position="21"/>
    </location>
</feature>
<evidence type="ECO:0000256" key="2">
    <source>
        <dbReference type="ARBA" id="ARBA00022614"/>
    </source>
</evidence>
<keyword evidence="8" id="KW-0675">Receptor</keyword>
<evidence type="ECO:0000256" key="1">
    <source>
        <dbReference type="ARBA" id="ARBA00004162"/>
    </source>
</evidence>
<dbReference type="Gene3D" id="3.80.10.10">
    <property type="entry name" value="Ribonuclease Inhibitor"/>
    <property type="match status" value="1"/>
</dbReference>
<keyword evidence="9" id="KW-0325">Glycoprotein</keyword>
<evidence type="ECO:0000259" key="13">
    <source>
        <dbReference type="Pfam" id="PF08263"/>
    </source>
</evidence>
<dbReference type="PROSITE" id="PS51450">
    <property type="entry name" value="LRR"/>
    <property type="match status" value="1"/>
</dbReference>
<feature type="region of interest" description="Disordered" evidence="10">
    <location>
        <begin position="298"/>
        <end position="325"/>
    </location>
</feature>
<dbReference type="PROSITE" id="PS51257">
    <property type="entry name" value="PROKAR_LIPOPROTEIN"/>
    <property type="match status" value="1"/>
</dbReference>
<evidence type="ECO:0000256" key="9">
    <source>
        <dbReference type="ARBA" id="ARBA00023180"/>
    </source>
</evidence>
<evidence type="ECO:0000313" key="14">
    <source>
        <dbReference type="EMBL" id="KAG6489394.1"/>
    </source>
</evidence>
<dbReference type="PANTHER" id="PTHR27000:SF642">
    <property type="entry name" value="INACTIVE LEUCINE-RICH REPEAT RECEPTOR KINASE XIAO-RELATED"/>
    <property type="match status" value="1"/>
</dbReference>
<dbReference type="GO" id="GO:0005886">
    <property type="term" value="C:plasma membrane"/>
    <property type="evidence" value="ECO:0007669"/>
    <property type="project" value="UniProtKB-SubCell"/>
</dbReference>
<dbReference type="SUPFAM" id="SSF56112">
    <property type="entry name" value="Protein kinase-like (PK-like)"/>
    <property type="match status" value="1"/>
</dbReference>
<name>A0A8J5KQJ2_ZINOF</name>
<evidence type="ECO:0000256" key="10">
    <source>
        <dbReference type="SAM" id="MobiDB-lite"/>
    </source>
</evidence>
<accession>A0A8J5KQJ2</accession>
<dbReference type="InterPro" id="IPR001611">
    <property type="entry name" value="Leu-rich_rpt"/>
</dbReference>
<proteinExistence type="predicted"/>
<feature type="chain" id="PRO_5035264404" description="Leucine-rich repeat-containing N-terminal plant-type domain-containing protein" evidence="12">
    <location>
        <begin position="22"/>
        <end position="384"/>
    </location>
</feature>
<evidence type="ECO:0000256" key="5">
    <source>
        <dbReference type="ARBA" id="ARBA00022737"/>
    </source>
</evidence>
<keyword evidence="4 12" id="KW-0732">Signal</keyword>
<organism evidence="14 15">
    <name type="scientific">Zingiber officinale</name>
    <name type="common">Ginger</name>
    <name type="synonym">Amomum zingiber</name>
    <dbReference type="NCBI Taxonomy" id="94328"/>
    <lineage>
        <taxon>Eukaryota</taxon>
        <taxon>Viridiplantae</taxon>
        <taxon>Streptophyta</taxon>
        <taxon>Embryophyta</taxon>
        <taxon>Tracheophyta</taxon>
        <taxon>Spermatophyta</taxon>
        <taxon>Magnoliopsida</taxon>
        <taxon>Liliopsida</taxon>
        <taxon>Zingiberales</taxon>
        <taxon>Zingiberaceae</taxon>
        <taxon>Zingiber</taxon>
    </lineage>
</organism>
<dbReference type="Gene3D" id="3.30.200.20">
    <property type="entry name" value="Phosphorylase Kinase, domain 1"/>
    <property type="match status" value="1"/>
</dbReference>
<dbReference type="AlphaFoldDB" id="A0A8J5KQJ2"/>
<evidence type="ECO:0000256" key="7">
    <source>
        <dbReference type="ARBA" id="ARBA00023136"/>
    </source>
</evidence>
<evidence type="ECO:0000256" key="3">
    <source>
        <dbReference type="ARBA" id="ARBA00022692"/>
    </source>
</evidence>
<sequence length="384" mass="41293">MARMRGRGIVAIWVLLACVCARYPSFVVADTDSNDASALNVLFNSLNSNSQLTGWKQNGGDPCGESWRGITCSGSSITAITLSGLGLTGTLGYNMNQLSSLTELDLSKNNLGNGVQIPYTLPTNLHKLDLSNNQFGQTVPYIISQMTSLEYLDLSFNSFSGDLPQSSSSLTSLTNLYLQNNQFTGHIDVLANLPLQNLTGNNQWSSGPAPPPPPYSPPPPGRKSDPGQQSGHGGIGGGGIAGIIISILVVGGIVAFFVIRRKSRNYSVEENLNQDQPFAHLAPEEVNDMKMMQTPPRIDTERLSSPAPISLKPPPLDRYRSSDEDDVSNKSIAKRVITTSVKAVNYSVADLQVATDSFSEDNLVGEGSYGRVYKAQFNNGKVFT</sequence>
<dbReference type="SUPFAM" id="SSF52058">
    <property type="entry name" value="L domain-like"/>
    <property type="match status" value="1"/>
</dbReference>
<comment type="caution">
    <text evidence="14">The sequence shown here is derived from an EMBL/GenBank/DDBJ whole genome shotgun (WGS) entry which is preliminary data.</text>
</comment>
<evidence type="ECO:0000256" key="11">
    <source>
        <dbReference type="SAM" id="Phobius"/>
    </source>
</evidence>
<keyword evidence="15" id="KW-1185">Reference proteome</keyword>
<keyword evidence="2" id="KW-0433">Leucine-rich repeat</keyword>
<evidence type="ECO:0000313" key="15">
    <source>
        <dbReference type="Proteomes" id="UP000734854"/>
    </source>
</evidence>
<dbReference type="PANTHER" id="PTHR27000">
    <property type="entry name" value="LEUCINE-RICH REPEAT RECEPTOR-LIKE PROTEIN KINASE FAMILY PROTEIN-RELATED"/>
    <property type="match status" value="1"/>
</dbReference>
<dbReference type="Pfam" id="PF08263">
    <property type="entry name" value="LRRNT_2"/>
    <property type="match status" value="1"/>
</dbReference>
<dbReference type="Pfam" id="PF13855">
    <property type="entry name" value="LRR_8"/>
    <property type="match status" value="1"/>
</dbReference>
<gene>
    <name evidence="14" type="ORF">ZIOFF_050663</name>
</gene>
<keyword evidence="5" id="KW-0677">Repeat</keyword>
<keyword evidence="7 11" id="KW-0472">Membrane</keyword>
<evidence type="ECO:0000256" key="12">
    <source>
        <dbReference type="SAM" id="SignalP"/>
    </source>
</evidence>
<comment type="subcellular location">
    <subcellularLocation>
        <location evidence="1">Cell membrane</location>
        <topology evidence="1">Single-pass membrane protein</topology>
    </subcellularLocation>
</comment>